<dbReference type="GO" id="GO:0005829">
    <property type="term" value="C:cytosol"/>
    <property type="evidence" value="ECO:0007669"/>
    <property type="project" value="TreeGrafter"/>
</dbReference>
<feature type="domain" description="Malonyl-CoA:ACP transacylase (MAT)" evidence="5">
    <location>
        <begin position="7"/>
        <end position="345"/>
    </location>
</feature>
<dbReference type="InterPro" id="IPR016035">
    <property type="entry name" value="Acyl_Trfase/lysoPLipase"/>
</dbReference>
<dbReference type="GO" id="GO:0004314">
    <property type="term" value="F:[acyl-carrier-protein] S-malonyltransferase activity"/>
    <property type="evidence" value="ECO:0007669"/>
    <property type="project" value="UniProtKB-EC"/>
</dbReference>
<evidence type="ECO:0000256" key="1">
    <source>
        <dbReference type="ARBA" id="ARBA00013258"/>
    </source>
</evidence>
<dbReference type="InterPro" id="IPR004410">
    <property type="entry name" value="Malonyl_CoA-ACP_transAc_FabD"/>
</dbReference>
<dbReference type="InterPro" id="IPR016036">
    <property type="entry name" value="Malonyl_transacylase_ACP-bd"/>
</dbReference>
<accession>A0A7X3FFU7</accession>
<dbReference type="Pfam" id="PF00698">
    <property type="entry name" value="Acyl_transf_1"/>
    <property type="match status" value="1"/>
</dbReference>
<dbReference type="OrthoDB" id="9805460at2"/>
<keyword evidence="2 6" id="KW-0808">Transferase</keyword>
<dbReference type="Proteomes" id="UP000490800">
    <property type="component" value="Unassembled WGS sequence"/>
</dbReference>
<dbReference type="SMART" id="SM00827">
    <property type="entry name" value="PKS_AT"/>
    <property type="match status" value="1"/>
</dbReference>
<dbReference type="EC" id="2.3.1.39" evidence="1"/>
<dbReference type="RefSeq" id="WP_157332992.1">
    <property type="nucleotide sequence ID" value="NZ_RHLK01000002.1"/>
</dbReference>
<dbReference type="InterPro" id="IPR001227">
    <property type="entry name" value="Ac_transferase_dom_sf"/>
</dbReference>
<evidence type="ECO:0000256" key="4">
    <source>
        <dbReference type="ARBA" id="ARBA00048462"/>
    </source>
</evidence>
<keyword evidence="7" id="KW-1185">Reference proteome</keyword>
<evidence type="ECO:0000313" key="6">
    <source>
        <dbReference type="EMBL" id="MVO98621.1"/>
    </source>
</evidence>
<gene>
    <name evidence="6" type="primary">fabD</name>
    <name evidence="6" type="ORF">EDM21_03570</name>
</gene>
<dbReference type="Gene3D" id="3.30.70.250">
    <property type="entry name" value="Malonyl-CoA ACP transacylase, ACP-binding"/>
    <property type="match status" value="1"/>
</dbReference>
<reference evidence="6 7" key="1">
    <citation type="journal article" date="2019" name="Microorganisms">
        <title>Paenibacillus lutrae sp. nov., A Chitinolytic Species Isolated from A River Otter in Castril Natural Park, Granada, Spain.</title>
        <authorList>
            <person name="Rodriguez M."/>
            <person name="Reina J.C."/>
            <person name="Bejar V."/>
            <person name="Llamas I."/>
        </authorList>
    </citation>
    <scope>NUCLEOTIDE SEQUENCE [LARGE SCALE GENOMIC DNA]</scope>
    <source>
        <strain evidence="6 7">N10</strain>
    </source>
</reference>
<dbReference type="InterPro" id="IPR050858">
    <property type="entry name" value="Mal-CoA-ACP_Trans/PKS_FabD"/>
</dbReference>
<evidence type="ECO:0000256" key="2">
    <source>
        <dbReference type="ARBA" id="ARBA00022679"/>
    </source>
</evidence>
<dbReference type="SUPFAM" id="SSF55048">
    <property type="entry name" value="Probable ACP-binding domain of malonyl-CoA ACP transacylase"/>
    <property type="match status" value="1"/>
</dbReference>
<sequence>MEKAAFLFPGQGSQYIGMGSSLYKEHAAARLVFEEASDLLGKDFAHICFSGSTVNLNKTEHMLLAIFLVSVATFRAYMEEVGQEPSYCAGHSLGEISALTCSGAIQFADAVHIVHQRSLLAERVADHGEGAMTVVNGIQENQIRNICEMSSRVGEPVSLACINSDVQFVIAGHYSAVGRAEDQIASIGGQITPLLMSPPFHSALMEEAAVELETVLKSYTFEKPRWPVIANATVSVYNEPDDIYRYLRMQLTQPVRWKETMDFLKQRQITKTIEMGPQSVLTNLVAANYPGVQSYSYGQADDRLHLLKKIGSGQGEIQGKSSVYSKESLVKRCLTAAVCTRNRNMNEEEFLAGVIGPYEQLEEIERKLEQDHSSVSQGDFLQVLQLLNTIFHTKKVPAAIQTMRFGQILEETGNQELADHLPFLQMRK</sequence>
<comment type="catalytic activity">
    <reaction evidence="4">
        <text>holo-[ACP] + malonyl-CoA = malonyl-[ACP] + CoA</text>
        <dbReference type="Rhea" id="RHEA:41792"/>
        <dbReference type="Rhea" id="RHEA-COMP:9623"/>
        <dbReference type="Rhea" id="RHEA-COMP:9685"/>
        <dbReference type="ChEBI" id="CHEBI:57287"/>
        <dbReference type="ChEBI" id="CHEBI:57384"/>
        <dbReference type="ChEBI" id="CHEBI:64479"/>
        <dbReference type="ChEBI" id="CHEBI:78449"/>
        <dbReference type="EC" id="2.3.1.39"/>
    </reaction>
</comment>
<evidence type="ECO:0000259" key="5">
    <source>
        <dbReference type="SMART" id="SM00827"/>
    </source>
</evidence>
<dbReference type="Gene3D" id="3.40.366.10">
    <property type="entry name" value="Malonyl-Coenzyme A Acyl Carrier Protein, domain 2"/>
    <property type="match status" value="1"/>
</dbReference>
<organism evidence="6 7">
    <name type="scientific">Paenibacillus lutrae</name>
    <dbReference type="NCBI Taxonomy" id="2078573"/>
    <lineage>
        <taxon>Bacteria</taxon>
        <taxon>Bacillati</taxon>
        <taxon>Bacillota</taxon>
        <taxon>Bacilli</taxon>
        <taxon>Bacillales</taxon>
        <taxon>Paenibacillaceae</taxon>
        <taxon>Paenibacillus</taxon>
    </lineage>
</organism>
<proteinExistence type="predicted"/>
<comment type="caution">
    <text evidence="6">The sequence shown here is derived from an EMBL/GenBank/DDBJ whole genome shotgun (WGS) entry which is preliminary data.</text>
</comment>
<dbReference type="AlphaFoldDB" id="A0A7X3FFU7"/>
<protein>
    <recommendedName>
        <fullName evidence="1">[acyl-carrier-protein] S-malonyltransferase</fullName>
        <ecNumber evidence="1">2.3.1.39</ecNumber>
    </recommendedName>
</protein>
<dbReference type="GO" id="GO:0006633">
    <property type="term" value="P:fatty acid biosynthetic process"/>
    <property type="evidence" value="ECO:0007669"/>
    <property type="project" value="TreeGrafter"/>
</dbReference>
<dbReference type="PANTHER" id="PTHR42681:SF1">
    <property type="entry name" value="MALONYL-COA-ACYL CARRIER PROTEIN TRANSACYLASE, MITOCHONDRIAL"/>
    <property type="match status" value="1"/>
</dbReference>
<dbReference type="EMBL" id="RHLK01000002">
    <property type="protein sequence ID" value="MVO98621.1"/>
    <property type="molecule type" value="Genomic_DNA"/>
</dbReference>
<keyword evidence="3 6" id="KW-0012">Acyltransferase</keyword>
<name>A0A7X3FFU7_9BACL</name>
<dbReference type="PANTHER" id="PTHR42681">
    <property type="entry name" value="MALONYL-COA-ACYL CARRIER PROTEIN TRANSACYLASE, MITOCHONDRIAL"/>
    <property type="match status" value="1"/>
</dbReference>
<dbReference type="SUPFAM" id="SSF52151">
    <property type="entry name" value="FabD/lysophospholipase-like"/>
    <property type="match status" value="1"/>
</dbReference>
<dbReference type="InterPro" id="IPR014043">
    <property type="entry name" value="Acyl_transferase_dom"/>
</dbReference>
<evidence type="ECO:0000313" key="7">
    <source>
        <dbReference type="Proteomes" id="UP000490800"/>
    </source>
</evidence>
<dbReference type="NCBIfam" id="TIGR00128">
    <property type="entry name" value="fabD"/>
    <property type="match status" value="1"/>
</dbReference>
<evidence type="ECO:0000256" key="3">
    <source>
        <dbReference type="ARBA" id="ARBA00023315"/>
    </source>
</evidence>